<dbReference type="SMART" id="SM00513">
    <property type="entry name" value="SAP"/>
    <property type="match status" value="1"/>
</dbReference>
<evidence type="ECO:0000256" key="7">
    <source>
        <dbReference type="ARBA" id="ARBA00022840"/>
    </source>
</evidence>
<evidence type="ECO:0000256" key="4">
    <source>
        <dbReference type="ARBA" id="ARBA00022763"/>
    </source>
</evidence>
<dbReference type="SUPFAM" id="SSF53300">
    <property type="entry name" value="vWA-like"/>
    <property type="match status" value="1"/>
</dbReference>
<evidence type="ECO:0000256" key="9">
    <source>
        <dbReference type="ARBA" id="ARBA00023172"/>
    </source>
</evidence>
<dbReference type="SUPFAM" id="SSF100939">
    <property type="entry name" value="SPOC domain-like"/>
    <property type="match status" value="1"/>
</dbReference>
<evidence type="ECO:0000256" key="3">
    <source>
        <dbReference type="ARBA" id="ARBA00022741"/>
    </source>
</evidence>
<keyword evidence="11" id="KW-0539">Nucleus</keyword>
<dbReference type="PANTHER" id="PTHR12604">
    <property type="entry name" value="KU AUTOANTIGEN DNA HELICASE"/>
    <property type="match status" value="1"/>
</dbReference>
<evidence type="ECO:0000259" key="13">
    <source>
        <dbReference type="PROSITE" id="PS50800"/>
    </source>
</evidence>
<dbReference type="InterPro" id="IPR016194">
    <property type="entry name" value="SPOC-like_C_dom_sf"/>
</dbReference>
<comment type="similarity">
    <text evidence="2">Belongs to the ku70 family.</text>
</comment>
<dbReference type="Gene3D" id="2.40.290.10">
    <property type="match status" value="1"/>
</dbReference>
<dbReference type="InterPro" id="IPR027388">
    <property type="entry name" value="Ku70_bridge/pillars_dom_sf"/>
</dbReference>
<dbReference type="InterPro" id="IPR036465">
    <property type="entry name" value="vWFA_dom_sf"/>
</dbReference>
<dbReference type="Proteomes" id="UP001244341">
    <property type="component" value="Chromosome 2b"/>
</dbReference>
<feature type="region of interest" description="Disordered" evidence="12">
    <location>
        <begin position="1"/>
        <end position="26"/>
    </location>
</feature>
<keyword evidence="9" id="KW-0233">DNA recombination</keyword>
<dbReference type="Gene3D" id="1.10.720.30">
    <property type="entry name" value="SAP domain"/>
    <property type="match status" value="1"/>
</dbReference>
<dbReference type="InterPro" id="IPR006165">
    <property type="entry name" value="Ku70"/>
</dbReference>
<feature type="compositionally biased region" description="Acidic residues" evidence="12">
    <location>
        <begin position="1"/>
        <end position="21"/>
    </location>
</feature>
<keyword evidence="10" id="KW-0234">DNA repair</keyword>
<dbReference type="PANTHER" id="PTHR12604:SF2">
    <property type="entry name" value="X-RAY REPAIR CROSS-COMPLEMENTING PROTEIN 6"/>
    <property type="match status" value="1"/>
</dbReference>
<dbReference type="PROSITE" id="PS50800">
    <property type="entry name" value="SAP"/>
    <property type="match status" value="1"/>
</dbReference>
<evidence type="ECO:0000256" key="2">
    <source>
        <dbReference type="ARBA" id="ARBA00005240"/>
    </source>
</evidence>
<dbReference type="InterPro" id="IPR003034">
    <property type="entry name" value="SAP_dom"/>
</dbReference>
<keyword evidence="8" id="KW-0238">DNA-binding</keyword>
<keyword evidence="6" id="KW-0347">Helicase</keyword>
<keyword evidence="4" id="KW-0227">DNA damage</keyword>
<dbReference type="Gene3D" id="1.10.1600.10">
    <property type="match status" value="1"/>
</dbReference>
<evidence type="ECO:0000256" key="5">
    <source>
        <dbReference type="ARBA" id="ARBA00022801"/>
    </source>
</evidence>
<keyword evidence="15" id="KW-1185">Reference proteome</keyword>
<gene>
    <name evidence="14" type="ORF">OEZ85_011298</name>
</gene>
<evidence type="ECO:0000256" key="11">
    <source>
        <dbReference type="ARBA" id="ARBA00023242"/>
    </source>
</evidence>
<keyword evidence="5" id="KW-0378">Hydrolase</keyword>
<accession>A0ABY8TQK8</accession>
<evidence type="ECO:0000313" key="15">
    <source>
        <dbReference type="Proteomes" id="UP001244341"/>
    </source>
</evidence>
<dbReference type="Pfam" id="PF03730">
    <property type="entry name" value="Ku_C"/>
    <property type="match status" value="1"/>
</dbReference>
<proteinExistence type="inferred from homology"/>
<dbReference type="Pfam" id="PF02037">
    <property type="entry name" value="SAP"/>
    <property type="match status" value="1"/>
</dbReference>
<dbReference type="Pfam" id="PF03731">
    <property type="entry name" value="Ku_N"/>
    <property type="match status" value="1"/>
</dbReference>
<dbReference type="Gene3D" id="4.10.970.10">
    <property type="entry name" value="Ku70, bridge and pillars"/>
    <property type="match status" value="1"/>
</dbReference>
<dbReference type="InterPro" id="IPR006164">
    <property type="entry name" value="DNA_bd_Ku70/Ku80"/>
</dbReference>
<keyword evidence="7" id="KW-0067">ATP-binding</keyword>
<reference evidence="14 15" key="1">
    <citation type="submission" date="2023-05" db="EMBL/GenBank/DDBJ databases">
        <title>A 100% complete, gapless, phased diploid assembly of the Scenedesmus obliquus UTEX 3031 genome.</title>
        <authorList>
            <person name="Biondi T.C."/>
            <person name="Hanschen E.R."/>
            <person name="Kwon T."/>
            <person name="Eng W."/>
            <person name="Kruse C.P.S."/>
            <person name="Koehler S.I."/>
            <person name="Kunde Y."/>
            <person name="Gleasner C.D."/>
            <person name="You Mak K.T."/>
            <person name="Polle J."/>
            <person name="Hovde B.T."/>
            <person name="Starkenburg S.R."/>
        </authorList>
    </citation>
    <scope>NUCLEOTIDE SEQUENCE [LARGE SCALE GENOMIC DNA]</scope>
    <source>
        <strain evidence="14 15">DOE0152z</strain>
    </source>
</reference>
<evidence type="ECO:0000256" key="8">
    <source>
        <dbReference type="ARBA" id="ARBA00023125"/>
    </source>
</evidence>
<dbReference type="EMBL" id="CP126209">
    <property type="protein sequence ID" value="WIA11164.1"/>
    <property type="molecule type" value="Genomic_DNA"/>
</dbReference>
<evidence type="ECO:0000313" key="14">
    <source>
        <dbReference type="EMBL" id="WIA11164.1"/>
    </source>
</evidence>
<protein>
    <recommendedName>
        <fullName evidence="13">SAP domain-containing protein</fullName>
    </recommendedName>
</protein>
<dbReference type="InterPro" id="IPR005160">
    <property type="entry name" value="Ku_C"/>
</dbReference>
<feature type="domain" description="SAP" evidence="13">
    <location>
        <begin position="678"/>
        <end position="712"/>
    </location>
</feature>
<evidence type="ECO:0000256" key="6">
    <source>
        <dbReference type="ARBA" id="ARBA00022806"/>
    </source>
</evidence>
<evidence type="ECO:0000256" key="12">
    <source>
        <dbReference type="SAM" id="MobiDB-lite"/>
    </source>
</evidence>
<dbReference type="InterPro" id="IPR036361">
    <property type="entry name" value="SAP_dom_sf"/>
</dbReference>
<dbReference type="InterPro" id="IPR005161">
    <property type="entry name" value="Ku_N"/>
</dbReference>
<dbReference type="Gene3D" id="3.40.50.410">
    <property type="entry name" value="von Willebrand factor, type A domain"/>
    <property type="match status" value="1"/>
</dbReference>
<sequence length="717" mass="77838">MADQEYDPDALDAKEEEDDDSHESSKERIIALIDADQSMLATFEDDGTERSYLAWAMFLLEQQCSARIRASPNDEIGVIFYSTKQRSESDELRSFEHVWEHVALAPPDAGTIRKLRDFQEASFQDQPGCDDVAAAPGRAAEDLKNGLWACWDLLTKGGAASARVDKSLLIFTNNPDPLHDAGSAAPHLREQLHSRARELGGLAVSMEVVPLVQLSDPAAFDYGPFWRGLLQEASSAARGCEDGLAEAGQAAALQMDEAPESLLAKVDRVRGINLRIARKRPLAALTWSLAPGLKIGVQNARGIGACGFGLAALMWSLAPGLKIGVQLYGMVQIAKRPAHKYITRDKADLVTSSNALVAADTGTILPSVQHKAFVPDKKLEGRFDKHKAFVPDKKLEGRFDKVMLSRAEERELRTLRPKGLTLLGFKPASCLKDSHQLGPSRFVYPDERWLKGSTAAYVALYRACTVGREEPLMSVCSYVPRSGGMPSLAAMLPQRPGYETGDDGTVQLVDSPGFHMLLLPFRDDVRAPEAEQAMLKRLDGVPPRASDDQVAAAETLISALSLDIPGEPPFSSTLIDNPHLARYWQVLEDLAMGDEPRPLEDLEDDTAPEAEGIDAHGATIDAFKLAVWGSTDGPPAQKKAAAAAGTKRKAAEVDGTVAEEYAKHDWRGLAAKPGKAGLEKLSAALLKTYLKFHGLAVSGNKPELIARIQEHVAQQPQ</sequence>
<evidence type="ECO:0000256" key="1">
    <source>
        <dbReference type="ARBA" id="ARBA00004123"/>
    </source>
</evidence>
<name>A0ABY8TQK8_TETOB</name>
<organism evidence="14 15">
    <name type="scientific">Tetradesmus obliquus</name>
    <name type="common">Green alga</name>
    <name type="synonym">Acutodesmus obliquus</name>
    <dbReference type="NCBI Taxonomy" id="3088"/>
    <lineage>
        <taxon>Eukaryota</taxon>
        <taxon>Viridiplantae</taxon>
        <taxon>Chlorophyta</taxon>
        <taxon>core chlorophytes</taxon>
        <taxon>Chlorophyceae</taxon>
        <taxon>CS clade</taxon>
        <taxon>Sphaeropleales</taxon>
        <taxon>Scenedesmaceae</taxon>
        <taxon>Tetradesmus</taxon>
    </lineage>
</organism>
<comment type="subcellular location">
    <subcellularLocation>
        <location evidence="1">Nucleus</location>
    </subcellularLocation>
</comment>
<evidence type="ECO:0000256" key="10">
    <source>
        <dbReference type="ARBA" id="ARBA00023204"/>
    </source>
</evidence>
<dbReference type="PIRSF" id="PIRSF003033">
    <property type="entry name" value="Ku70"/>
    <property type="match status" value="1"/>
</dbReference>
<dbReference type="Pfam" id="PF02735">
    <property type="entry name" value="Ku"/>
    <property type="match status" value="1"/>
</dbReference>
<dbReference type="SMART" id="SM00559">
    <property type="entry name" value="Ku78"/>
    <property type="match status" value="1"/>
</dbReference>
<keyword evidence="3" id="KW-0547">Nucleotide-binding</keyword>
<dbReference type="SUPFAM" id="SSF68906">
    <property type="entry name" value="SAP domain"/>
    <property type="match status" value="1"/>
</dbReference>